<name>A0A2S7T8J0_9FLAO</name>
<proteinExistence type="predicted"/>
<organism evidence="1 2">
    <name type="scientific">Aureicoccus marinus</name>
    <dbReference type="NCBI Taxonomy" id="754435"/>
    <lineage>
        <taxon>Bacteria</taxon>
        <taxon>Pseudomonadati</taxon>
        <taxon>Bacteroidota</taxon>
        <taxon>Flavobacteriia</taxon>
        <taxon>Flavobacteriales</taxon>
        <taxon>Flavobacteriaceae</taxon>
        <taxon>Aureicoccus</taxon>
    </lineage>
</organism>
<protein>
    <recommendedName>
        <fullName evidence="3">Methyltransferase</fullName>
    </recommendedName>
</protein>
<dbReference type="CDD" id="cd02440">
    <property type="entry name" value="AdoMet_MTases"/>
    <property type="match status" value="1"/>
</dbReference>
<dbReference type="OrthoDB" id="2370471at2"/>
<dbReference type="AlphaFoldDB" id="A0A2S7T8J0"/>
<dbReference type="Pfam" id="PF13489">
    <property type="entry name" value="Methyltransf_23"/>
    <property type="match status" value="1"/>
</dbReference>
<keyword evidence="2" id="KW-1185">Reference proteome</keyword>
<evidence type="ECO:0008006" key="3">
    <source>
        <dbReference type="Google" id="ProtNLM"/>
    </source>
</evidence>
<dbReference type="PANTHER" id="PTHR43861">
    <property type="entry name" value="TRANS-ACONITATE 2-METHYLTRANSFERASE-RELATED"/>
    <property type="match status" value="1"/>
</dbReference>
<comment type="caution">
    <text evidence="1">The sequence shown here is derived from an EMBL/GenBank/DDBJ whole genome shotgun (WGS) entry which is preliminary data.</text>
</comment>
<dbReference type="PANTHER" id="PTHR43861:SF6">
    <property type="entry name" value="METHYLTRANSFERASE TYPE 11"/>
    <property type="match status" value="1"/>
</dbReference>
<dbReference type="Gene3D" id="3.40.50.150">
    <property type="entry name" value="Vaccinia Virus protein VP39"/>
    <property type="match status" value="1"/>
</dbReference>
<dbReference type="EMBL" id="MQVX01000001">
    <property type="protein sequence ID" value="PQJ16249.1"/>
    <property type="molecule type" value="Genomic_DNA"/>
</dbReference>
<accession>A0A2S7T8J0</accession>
<reference evidence="2" key="1">
    <citation type="submission" date="2016-11" db="EMBL/GenBank/DDBJ databases">
        <title>Trade-off between light-utilization and light-protection in marine flavobacteria.</title>
        <authorList>
            <person name="Kumagai Y."/>
            <person name="Yoshizawa S."/>
            <person name="Kogure K."/>
        </authorList>
    </citation>
    <scope>NUCLEOTIDE SEQUENCE [LARGE SCALE GENOMIC DNA]</scope>
    <source>
        <strain evidence="2">SG-18</strain>
    </source>
</reference>
<dbReference type="Proteomes" id="UP000239366">
    <property type="component" value="Unassembled WGS sequence"/>
</dbReference>
<evidence type="ECO:0000313" key="1">
    <source>
        <dbReference type="EMBL" id="PQJ16249.1"/>
    </source>
</evidence>
<sequence>MKVKDHMLSQEEFELVFDDTLQCYRTVPVPEDLSPYYESDKYISHTDSSKGIVDWVYQKVKRFQLSQKRSRLLRLVSSDFSLLDVGTGTGDWPVYLQERGHKVHGLETSSAARKMAMAKGIEVYSSWEELKNKSFRVITMWHVLEHLEDPGESLRQLSDCLEPGGVLLIAVPNFRSYDAKKFGAYWAAYDVPRHLWHFSSKTIQRLGEEAGLVWIRKWPMWFDVFYVSLLSEKYKPNSNLLHAAWVAFRSTLSALRTNEHSSMLYALQKPEKAI</sequence>
<dbReference type="InterPro" id="IPR029063">
    <property type="entry name" value="SAM-dependent_MTases_sf"/>
</dbReference>
<gene>
    <name evidence="1" type="ORF">BST99_11415</name>
</gene>
<dbReference type="RefSeq" id="WP_105001923.1">
    <property type="nucleotide sequence ID" value="NZ_MQVX01000001.1"/>
</dbReference>
<dbReference type="SUPFAM" id="SSF53335">
    <property type="entry name" value="S-adenosyl-L-methionine-dependent methyltransferases"/>
    <property type="match status" value="1"/>
</dbReference>
<evidence type="ECO:0000313" key="2">
    <source>
        <dbReference type="Proteomes" id="UP000239366"/>
    </source>
</evidence>